<feature type="domain" description="Thioredoxin-like fold" evidence="1">
    <location>
        <begin position="15"/>
        <end position="121"/>
    </location>
</feature>
<evidence type="ECO:0000313" key="2">
    <source>
        <dbReference type="EMBL" id="ANE52865.1"/>
    </source>
</evidence>
<evidence type="ECO:0000259" key="1">
    <source>
        <dbReference type="Pfam" id="PF13098"/>
    </source>
</evidence>
<dbReference type="EMBL" id="CP011390">
    <property type="protein sequence ID" value="ANE52865.1"/>
    <property type="molecule type" value="Genomic_DNA"/>
</dbReference>
<dbReference type="InterPro" id="IPR036249">
    <property type="entry name" value="Thioredoxin-like_sf"/>
</dbReference>
<sequence>MGDSATKYTKDNLPKKKPVLIMLFSPECSHCQHTAEELVKYKDELKGIQIVMATMHSISQMNAFVQQYHLNQLDNVVAGRDIYYILQGFYDMHSLPYLGFYDKKGQLIKGFEGSMPIKKIIETFKNSGQL</sequence>
<dbReference type="Pfam" id="PF13098">
    <property type="entry name" value="Thioredoxin_2"/>
    <property type="match status" value="1"/>
</dbReference>
<dbReference type="KEGG" id="fla:SY85_22670"/>
<organism evidence="2 3">
    <name type="scientific">Flavisolibacter tropicus</name>
    <dbReference type="NCBI Taxonomy" id="1492898"/>
    <lineage>
        <taxon>Bacteria</taxon>
        <taxon>Pseudomonadati</taxon>
        <taxon>Bacteroidota</taxon>
        <taxon>Chitinophagia</taxon>
        <taxon>Chitinophagales</taxon>
        <taxon>Chitinophagaceae</taxon>
        <taxon>Flavisolibacter</taxon>
    </lineage>
</organism>
<reference evidence="3" key="1">
    <citation type="submission" date="2015-01" db="EMBL/GenBank/DDBJ databases">
        <title>Flavisolibacter sp./LCS9/ whole genome sequencing.</title>
        <authorList>
            <person name="Kim M.K."/>
            <person name="Srinivasan S."/>
            <person name="Lee J.-J."/>
        </authorList>
    </citation>
    <scope>NUCLEOTIDE SEQUENCE [LARGE SCALE GENOMIC DNA]</scope>
    <source>
        <strain evidence="3">LCS9</strain>
    </source>
</reference>
<evidence type="ECO:0000313" key="3">
    <source>
        <dbReference type="Proteomes" id="UP000077177"/>
    </source>
</evidence>
<protein>
    <recommendedName>
        <fullName evidence="1">Thioredoxin-like fold domain-containing protein</fullName>
    </recommendedName>
</protein>
<dbReference type="AlphaFoldDB" id="A0A172U0J0"/>
<dbReference type="SUPFAM" id="SSF52833">
    <property type="entry name" value="Thioredoxin-like"/>
    <property type="match status" value="1"/>
</dbReference>
<dbReference type="Gene3D" id="3.40.30.10">
    <property type="entry name" value="Glutaredoxin"/>
    <property type="match status" value="1"/>
</dbReference>
<dbReference type="Proteomes" id="UP000077177">
    <property type="component" value="Chromosome"/>
</dbReference>
<keyword evidence="3" id="KW-1185">Reference proteome</keyword>
<proteinExistence type="predicted"/>
<accession>A0A172U0J0</accession>
<gene>
    <name evidence="2" type="ORF">SY85_22670</name>
</gene>
<dbReference type="InterPro" id="IPR012336">
    <property type="entry name" value="Thioredoxin-like_fold"/>
</dbReference>
<name>A0A172U0J0_9BACT</name>
<dbReference type="STRING" id="1492898.SY85_22670"/>
<reference evidence="2 3" key="2">
    <citation type="journal article" date="2016" name="Int. J. Syst. Evol. Microbiol.">
        <title>Flavisolibacter tropicus sp. nov., isolated from tropical soil.</title>
        <authorList>
            <person name="Lee J.J."/>
            <person name="Kang M.S."/>
            <person name="Kim G.S."/>
            <person name="Lee C.S."/>
            <person name="Lim S."/>
            <person name="Lee J."/>
            <person name="Roh S.H."/>
            <person name="Kang H."/>
            <person name="Ha J.M."/>
            <person name="Bae S."/>
            <person name="Jung H.Y."/>
            <person name="Kim M.K."/>
        </authorList>
    </citation>
    <scope>NUCLEOTIDE SEQUENCE [LARGE SCALE GENOMIC DNA]</scope>
    <source>
        <strain evidence="2 3">LCS9</strain>
    </source>
</reference>